<evidence type="ECO:0000256" key="1">
    <source>
        <dbReference type="ARBA" id="ARBA00007932"/>
    </source>
</evidence>
<dbReference type="GO" id="GO:0038023">
    <property type="term" value="F:signaling receptor activity"/>
    <property type="evidence" value="ECO:0007669"/>
    <property type="project" value="TreeGrafter"/>
</dbReference>
<organism evidence="4 5">
    <name type="scientific">Paramuricea clavata</name>
    <name type="common">Red gorgonian</name>
    <name type="synonym">Violescent sea-whip</name>
    <dbReference type="NCBI Taxonomy" id="317549"/>
    <lineage>
        <taxon>Eukaryota</taxon>
        <taxon>Metazoa</taxon>
        <taxon>Cnidaria</taxon>
        <taxon>Anthozoa</taxon>
        <taxon>Octocorallia</taxon>
        <taxon>Malacalcyonacea</taxon>
        <taxon>Plexauridae</taxon>
        <taxon>Paramuricea</taxon>
    </lineage>
</organism>
<name>A0A6S7GCY5_PARCT</name>
<dbReference type="InterPro" id="IPR004269">
    <property type="entry name" value="Folate_rcpt"/>
</dbReference>
<dbReference type="Pfam" id="PF03024">
    <property type="entry name" value="Folate_rec"/>
    <property type="match status" value="1"/>
</dbReference>
<dbReference type="PANTHER" id="PTHR10517">
    <property type="entry name" value="FOLATE RECEPTOR"/>
    <property type="match status" value="1"/>
</dbReference>
<protein>
    <submittedName>
        <fullName evidence="4">Uncharacterized protein</fullName>
    </submittedName>
</protein>
<comment type="similarity">
    <text evidence="1">Belongs to the folate receptor family.</text>
</comment>
<evidence type="ECO:0000256" key="2">
    <source>
        <dbReference type="ARBA" id="ARBA00022729"/>
    </source>
</evidence>
<dbReference type="EMBL" id="CACRXK020001562">
    <property type="protein sequence ID" value="CAB3989858.1"/>
    <property type="molecule type" value="Genomic_DNA"/>
</dbReference>
<evidence type="ECO:0000313" key="5">
    <source>
        <dbReference type="Proteomes" id="UP001152795"/>
    </source>
</evidence>
<evidence type="ECO:0000256" key="3">
    <source>
        <dbReference type="ARBA" id="ARBA00023157"/>
    </source>
</evidence>
<keyword evidence="3" id="KW-1015">Disulfide bond</keyword>
<proteinExistence type="inferred from homology"/>
<keyword evidence="5" id="KW-1185">Reference proteome</keyword>
<dbReference type="AlphaFoldDB" id="A0A6S7GCY5"/>
<gene>
    <name evidence="4" type="ORF">PACLA_8A019520</name>
</gene>
<reference evidence="4" key="1">
    <citation type="submission" date="2020-04" db="EMBL/GenBank/DDBJ databases">
        <authorList>
            <person name="Alioto T."/>
            <person name="Alioto T."/>
            <person name="Gomez Garrido J."/>
        </authorList>
    </citation>
    <scope>NUCLEOTIDE SEQUENCE</scope>
    <source>
        <strain evidence="4">A484AB</strain>
    </source>
</reference>
<dbReference type="OrthoDB" id="5982417at2759"/>
<dbReference type="PANTHER" id="PTHR10517:SF28">
    <property type="entry name" value="COILIN"/>
    <property type="match status" value="1"/>
</dbReference>
<keyword evidence="2" id="KW-0732">Signal</keyword>
<comment type="caution">
    <text evidence="4">The sequence shown here is derived from an EMBL/GenBank/DDBJ whole genome shotgun (WGS) entry which is preliminary data.</text>
</comment>
<sequence length="190" mass="21760">MMKSKLSRVSIILFSILAVLSAAESTVNHYCPYFKNRAPSPQSNLENCKWFRDNACCLNHELRDIFSAITTPLKAASEECSKHTSYLMCYVCAPNQETFYEDERLTLCEEFCDRWYTSCQNAIWKGFIVKDLYNSSAEFCKARKFLVASKDDKLRGCYTLTLDENSASFLNMNKLVWIVVLTVAIWTGAS</sequence>
<dbReference type="GO" id="GO:0009897">
    <property type="term" value="C:external side of plasma membrane"/>
    <property type="evidence" value="ECO:0007669"/>
    <property type="project" value="TreeGrafter"/>
</dbReference>
<dbReference type="Proteomes" id="UP001152795">
    <property type="component" value="Unassembled WGS sequence"/>
</dbReference>
<dbReference type="InterPro" id="IPR018143">
    <property type="entry name" value="Folate_rcpt-like"/>
</dbReference>
<evidence type="ECO:0000313" key="4">
    <source>
        <dbReference type="EMBL" id="CAB3989858.1"/>
    </source>
</evidence>
<accession>A0A6S7GCY5</accession>